<evidence type="ECO:0000256" key="7">
    <source>
        <dbReference type="ARBA" id="ARBA00023033"/>
    </source>
</evidence>
<comment type="cofactor">
    <cofactor evidence="1 8">
        <name>heme</name>
        <dbReference type="ChEBI" id="CHEBI:30413"/>
    </cofactor>
</comment>
<sequence>MGKISQFLALGGTVLILYIGITKLLDQRAYERKKRLHNCGEAVKYPHRESLFGLDLLIKDTKEHTACTYLKEIQRQYAVYGKTHEVRFLGERMIRTMDPKNIQAVLGLNAKDYGLQPLREGLAMPLFNHGINTTDGEYWQYSRSLIKPTFSRMEICNLASLEFHFRRLMELLPKDGTTVDLQPLFSRLFLDTSTEFLFGKSADTLLPLPAEEGELFIKSFDYVMEGLGNRVRLGPLKFLYRDPLWFESIRIVHAFVEKHIDVAIEVEKHRKINGSTEREANNRYILLNEMAKQTQDKLDLRSQILAVFMPSRDTTAFLVANIFHALARNPAIWKRLRTEFMAVGNQTLTFELLKSIKYLQWVINESHRMYSISDNNPRCVLSDSILPTGGGTDGKSPLLVCKGQYISFNIYCLHQDRDIWGSDVDIFRPERWEGLKLFWNFIPFGGGPRTCPAQQLVNTEAAYVTVRMMQEFAAVDHRDEHEWTEQWRIGPHSKYGCKDGTLSTRIGNPILYYLGEAEFESRLSPRIISTNKPMQLFHLFLSSIVEPTVSGQPTTGLSGIITCTAKRTFVTRRKKGKSIGYTGKINDSMIKSRVVCHL</sequence>
<evidence type="ECO:0000313" key="11">
    <source>
        <dbReference type="EMBL" id="KAF4630119.1"/>
    </source>
</evidence>
<dbReference type="Gene3D" id="1.10.630.10">
    <property type="entry name" value="Cytochrome P450"/>
    <property type="match status" value="1"/>
</dbReference>
<dbReference type="PRINTS" id="PR01239">
    <property type="entry name" value="EP450IICYP52"/>
</dbReference>
<feature type="binding site" description="axial binding residue" evidence="8">
    <location>
        <position position="451"/>
    </location>
    <ligand>
        <name>heme</name>
        <dbReference type="ChEBI" id="CHEBI:30413"/>
    </ligand>
    <ligandPart>
        <name>Fe</name>
        <dbReference type="ChEBI" id="CHEBI:18248"/>
    </ligandPart>
</feature>
<keyword evidence="6 8" id="KW-0408">Iron</keyword>
<dbReference type="InterPro" id="IPR002402">
    <property type="entry name" value="Cyt_P450_E_grp-II"/>
</dbReference>
<evidence type="ECO:0000256" key="6">
    <source>
        <dbReference type="ARBA" id="ARBA00023004"/>
    </source>
</evidence>
<keyword evidence="10" id="KW-0472">Membrane</keyword>
<dbReference type="EMBL" id="JAAMPI010000587">
    <property type="protein sequence ID" value="KAF4630119.1"/>
    <property type="molecule type" value="Genomic_DNA"/>
</dbReference>
<organism evidence="11 12">
    <name type="scientific">Cudoniella acicularis</name>
    <dbReference type="NCBI Taxonomy" id="354080"/>
    <lineage>
        <taxon>Eukaryota</taxon>
        <taxon>Fungi</taxon>
        <taxon>Dikarya</taxon>
        <taxon>Ascomycota</taxon>
        <taxon>Pezizomycotina</taxon>
        <taxon>Leotiomycetes</taxon>
        <taxon>Helotiales</taxon>
        <taxon>Tricladiaceae</taxon>
        <taxon>Cudoniella</taxon>
    </lineage>
</organism>
<evidence type="ECO:0000256" key="1">
    <source>
        <dbReference type="ARBA" id="ARBA00001971"/>
    </source>
</evidence>
<dbReference type="GO" id="GO:0020037">
    <property type="term" value="F:heme binding"/>
    <property type="evidence" value="ECO:0007669"/>
    <property type="project" value="InterPro"/>
</dbReference>
<evidence type="ECO:0000256" key="4">
    <source>
        <dbReference type="ARBA" id="ARBA00022723"/>
    </source>
</evidence>
<name>A0A8H4W3Z6_9HELO</name>
<dbReference type="InterPro" id="IPR047146">
    <property type="entry name" value="Cyt_P450_E_CYP52_fungi"/>
</dbReference>
<dbReference type="Pfam" id="PF00067">
    <property type="entry name" value="p450"/>
    <property type="match status" value="1"/>
</dbReference>
<evidence type="ECO:0000256" key="8">
    <source>
        <dbReference type="PIRSR" id="PIRSR602402-1"/>
    </source>
</evidence>
<evidence type="ECO:0000256" key="5">
    <source>
        <dbReference type="ARBA" id="ARBA00023002"/>
    </source>
</evidence>
<dbReference type="AlphaFoldDB" id="A0A8H4W3Z6"/>
<dbReference type="PANTHER" id="PTHR24287">
    <property type="entry name" value="P450, PUTATIVE (EUROFUNG)-RELATED"/>
    <property type="match status" value="1"/>
</dbReference>
<evidence type="ECO:0000256" key="2">
    <source>
        <dbReference type="ARBA" id="ARBA00010617"/>
    </source>
</evidence>
<feature type="transmembrane region" description="Helical" evidence="10">
    <location>
        <begin position="6"/>
        <end position="25"/>
    </location>
</feature>
<keyword evidence="4 8" id="KW-0479">Metal-binding</keyword>
<dbReference type="Proteomes" id="UP000566819">
    <property type="component" value="Unassembled WGS sequence"/>
</dbReference>
<proteinExistence type="inferred from homology"/>
<dbReference type="SUPFAM" id="SSF48264">
    <property type="entry name" value="Cytochrome P450"/>
    <property type="match status" value="1"/>
</dbReference>
<protein>
    <recommendedName>
        <fullName evidence="13">Cytochrome P450</fullName>
    </recommendedName>
</protein>
<comment type="similarity">
    <text evidence="2 9">Belongs to the cytochrome P450 family.</text>
</comment>
<dbReference type="PANTHER" id="PTHR24287:SF19">
    <property type="entry name" value="CYTOCHROME P450"/>
    <property type="match status" value="1"/>
</dbReference>
<keyword evidence="10" id="KW-1133">Transmembrane helix</keyword>
<dbReference type="InterPro" id="IPR017972">
    <property type="entry name" value="Cyt_P450_CS"/>
</dbReference>
<keyword evidence="5 9" id="KW-0560">Oxidoreductase</keyword>
<keyword evidence="12" id="KW-1185">Reference proteome</keyword>
<evidence type="ECO:0008006" key="13">
    <source>
        <dbReference type="Google" id="ProtNLM"/>
    </source>
</evidence>
<evidence type="ECO:0000313" key="12">
    <source>
        <dbReference type="Proteomes" id="UP000566819"/>
    </source>
</evidence>
<dbReference type="PRINTS" id="PR00464">
    <property type="entry name" value="EP450II"/>
</dbReference>
<keyword evidence="7 9" id="KW-0503">Monooxygenase</keyword>
<evidence type="ECO:0000256" key="3">
    <source>
        <dbReference type="ARBA" id="ARBA00022617"/>
    </source>
</evidence>
<dbReference type="GO" id="GO:0005506">
    <property type="term" value="F:iron ion binding"/>
    <property type="evidence" value="ECO:0007669"/>
    <property type="project" value="InterPro"/>
</dbReference>
<evidence type="ECO:0000256" key="10">
    <source>
        <dbReference type="SAM" id="Phobius"/>
    </source>
</evidence>
<evidence type="ECO:0000256" key="9">
    <source>
        <dbReference type="RuleBase" id="RU000461"/>
    </source>
</evidence>
<dbReference type="InterPro" id="IPR002974">
    <property type="entry name" value="Cyt_P450_E_CYP52_ascomycetes"/>
</dbReference>
<reference evidence="11 12" key="1">
    <citation type="submission" date="2020-03" db="EMBL/GenBank/DDBJ databases">
        <title>Draft Genome Sequence of Cudoniella acicularis.</title>
        <authorList>
            <person name="Buettner E."/>
            <person name="Kellner H."/>
        </authorList>
    </citation>
    <scope>NUCLEOTIDE SEQUENCE [LARGE SCALE GENOMIC DNA]</scope>
    <source>
        <strain evidence="11 12">DSM 108380</strain>
    </source>
</reference>
<dbReference type="CDD" id="cd11063">
    <property type="entry name" value="CYP52"/>
    <property type="match status" value="1"/>
</dbReference>
<keyword evidence="3 8" id="KW-0349">Heme</keyword>
<comment type="caution">
    <text evidence="11">The sequence shown here is derived from an EMBL/GenBank/DDBJ whole genome shotgun (WGS) entry which is preliminary data.</text>
</comment>
<dbReference type="PROSITE" id="PS00086">
    <property type="entry name" value="CYTOCHROME_P450"/>
    <property type="match status" value="1"/>
</dbReference>
<dbReference type="InterPro" id="IPR036396">
    <property type="entry name" value="Cyt_P450_sf"/>
</dbReference>
<dbReference type="OrthoDB" id="1470350at2759"/>
<gene>
    <name evidence="11" type="ORF">G7Y89_g8022</name>
</gene>
<dbReference type="InterPro" id="IPR001128">
    <property type="entry name" value="Cyt_P450"/>
</dbReference>
<dbReference type="GO" id="GO:0016712">
    <property type="term" value="F:oxidoreductase activity, acting on paired donors, with incorporation or reduction of molecular oxygen, reduced flavin or flavoprotein as one donor, and incorporation of one atom of oxygen"/>
    <property type="evidence" value="ECO:0007669"/>
    <property type="project" value="InterPro"/>
</dbReference>
<accession>A0A8H4W3Z6</accession>
<keyword evidence="10" id="KW-0812">Transmembrane</keyword>